<proteinExistence type="predicted"/>
<accession>A0A815NRG4</accession>
<dbReference type="EMBL" id="CAJNOO010006143">
    <property type="protein sequence ID" value="CAF1440169.1"/>
    <property type="molecule type" value="Genomic_DNA"/>
</dbReference>
<sequence>MAESNINDTGRDIWSLMSLDDLVSAITSLGHRIDQLKDDSWRLNRKTKSSSSCWSEVINRLKLDDNEKIHHTLCKIWHEHRHRIHDLVQKKKKEINSNEMKEGDSDDRNETENGSVAKKIIATLPSEPSLLLHEPPNTRAYQKAAASGNSTGGVLKPMKEQNQSLLYTIMFKDGTDPNENVPLAHAILTDHTVPGIGYFLGNVIHSVNQVTTKKKLRPPSFIVIDFSAALMNTAPQ</sequence>
<gene>
    <name evidence="2" type="ORF">RFH988_LOCUS36318</name>
</gene>
<reference evidence="2" key="1">
    <citation type="submission" date="2021-02" db="EMBL/GenBank/DDBJ databases">
        <authorList>
            <person name="Nowell W R."/>
        </authorList>
    </citation>
    <scope>NUCLEOTIDE SEQUENCE</scope>
</reference>
<feature type="region of interest" description="Disordered" evidence="1">
    <location>
        <begin position="90"/>
        <end position="112"/>
    </location>
</feature>
<evidence type="ECO:0000313" key="2">
    <source>
        <dbReference type="EMBL" id="CAF1440169.1"/>
    </source>
</evidence>
<dbReference type="AlphaFoldDB" id="A0A815NRG4"/>
<evidence type="ECO:0000313" key="3">
    <source>
        <dbReference type="Proteomes" id="UP000663882"/>
    </source>
</evidence>
<protein>
    <submittedName>
        <fullName evidence="2">Uncharacterized protein</fullName>
    </submittedName>
</protein>
<comment type="caution">
    <text evidence="2">The sequence shown here is derived from an EMBL/GenBank/DDBJ whole genome shotgun (WGS) entry which is preliminary data.</text>
</comment>
<organism evidence="2 3">
    <name type="scientific">Rotaria sordida</name>
    <dbReference type="NCBI Taxonomy" id="392033"/>
    <lineage>
        <taxon>Eukaryota</taxon>
        <taxon>Metazoa</taxon>
        <taxon>Spiralia</taxon>
        <taxon>Gnathifera</taxon>
        <taxon>Rotifera</taxon>
        <taxon>Eurotatoria</taxon>
        <taxon>Bdelloidea</taxon>
        <taxon>Philodinida</taxon>
        <taxon>Philodinidae</taxon>
        <taxon>Rotaria</taxon>
    </lineage>
</organism>
<dbReference type="Proteomes" id="UP000663882">
    <property type="component" value="Unassembled WGS sequence"/>
</dbReference>
<name>A0A815NRG4_9BILA</name>
<evidence type="ECO:0000256" key="1">
    <source>
        <dbReference type="SAM" id="MobiDB-lite"/>
    </source>
</evidence>
<feature type="compositionally biased region" description="Basic and acidic residues" evidence="1">
    <location>
        <begin position="90"/>
        <end position="111"/>
    </location>
</feature>